<dbReference type="PANTHER" id="PTHR11709">
    <property type="entry name" value="MULTI-COPPER OXIDASE"/>
    <property type="match status" value="1"/>
</dbReference>
<evidence type="ECO:0000313" key="7">
    <source>
        <dbReference type="EMBL" id="UYM07478.1"/>
    </source>
</evidence>
<organism evidence="7 8">
    <name type="scientific">Solicola gregarius</name>
    <dbReference type="NCBI Taxonomy" id="2908642"/>
    <lineage>
        <taxon>Bacteria</taxon>
        <taxon>Bacillati</taxon>
        <taxon>Actinomycetota</taxon>
        <taxon>Actinomycetes</taxon>
        <taxon>Propionibacteriales</taxon>
        <taxon>Nocardioidaceae</taxon>
        <taxon>Solicola</taxon>
    </lineage>
</organism>
<evidence type="ECO:0000259" key="5">
    <source>
        <dbReference type="Pfam" id="PF07731"/>
    </source>
</evidence>
<dbReference type="Gene3D" id="2.60.40.420">
    <property type="entry name" value="Cupredoxins - blue copper proteins"/>
    <property type="match status" value="2"/>
</dbReference>
<dbReference type="AlphaFoldDB" id="A0AA46TN89"/>
<keyword evidence="8" id="KW-1185">Reference proteome</keyword>
<dbReference type="RefSeq" id="WP_271636453.1">
    <property type="nucleotide sequence ID" value="NZ_CP094970.1"/>
</dbReference>
<reference evidence="7" key="1">
    <citation type="submission" date="2022-01" db="EMBL/GenBank/DDBJ databases">
        <title>Nocardioidaceae gen. sp. A5X3R13.</title>
        <authorList>
            <person name="Lopez Marin M.A."/>
            <person name="Uhlik O."/>
        </authorList>
    </citation>
    <scope>NUCLEOTIDE SEQUENCE</scope>
    <source>
        <strain evidence="7">A5X3R13</strain>
    </source>
</reference>
<dbReference type="InterPro" id="IPR011706">
    <property type="entry name" value="Cu-oxidase_C"/>
</dbReference>
<sequence length="350" mass="38526">MTIERRTLLRGLSAVPVAAGMTGLSGVESALADDVPAGFPQPTRHLQLYAVELPAYDDEVRLGYGHDPDKASYPGPTIEMLEGECIAITLHNEVSKETLQKLRTDKEIPLGVSLHPHGVRYNRTSDGTLHSNSYVAPGKKRTYIWYARPPARKRGIAGTAGYWWYHDHMVGTAHGTAGLNAGLYGALIVRRKSDPLPKHTYVTAMGDGMTLNGRRYPDTDTYDMENPKRSNTSIVANQGERIEFVNLALGSELHTWHLHGHNWADTRTGVISDVPWADDIRIIDNKTIGPGDSFGFQVIAGEMSGPGHWMLHCHLQTHSDMGMSTFFHVHKKNGDPPPGHPPNHDGHTGM</sequence>
<dbReference type="PANTHER" id="PTHR11709:SF394">
    <property type="entry name" value="FI03373P-RELATED"/>
    <property type="match status" value="1"/>
</dbReference>
<dbReference type="Proteomes" id="UP001164390">
    <property type="component" value="Chromosome"/>
</dbReference>
<dbReference type="PROSITE" id="PS00080">
    <property type="entry name" value="MULTICOPPER_OXIDASE2"/>
    <property type="match status" value="1"/>
</dbReference>
<evidence type="ECO:0000256" key="1">
    <source>
        <dbReference type="ARBA" id="ARBA00022723"/>
    </source>
</evidence>
<dbReference type="Pfam" id="PF07731">
    <property type="entry name" value="Cu-oxidase_2"/>
    <property type="match status" value="1"/>
</dbReference>
<dbReference type="InterPro" id="IPR045087">
    <property type="entry name" value="Cu-oxidase_fam"/>
</dbReference>
<accession>A0AA46TN89</accession>
<evidence type="ECO:0000256" key="4">
    <source>
        <dbReference type="SAM" id="MobiDB-lite"/>
    </source>
</evidence>
<feature type="region of interest" description="Disordered" evidence="4">
    <location>
        <begin position="330"/>
        <end position="350"/>
    </location>
</feature>
<dbReference type="Pfam" id="PF07732">
    <property type="entry name" value="Cu-oxidase_3"/>
    <property type="match status" value="1"/>
</dbReference>
<evidence type="ECO:0000259" key="6">
    <source>
        <dbReference type="Pfam" id="PF07732"/>
    </source>
</evidence>
<evidence type="ECO:0000256" key="3">
    <source>
        <dbReference type="ARBA" id="ARBA00023008"/>
    </source>
</evidence>
<dbReference type="InterPro" id="IPR006311">
    <property type="entry name" value="TAT_signal"/>
</dbReference>
<gene>
    <name evidence="7" type="ORF">L0C25_10530</name>
</gene>
<dbReference type="InterPro" id="IPR011707">
    <property type="entry name" value="Cu-oxidase-like_N"/>
</dbReference>
<protein>
    <submittedName>
        <fullName evidence="7">Multicopper oxidase domain-containing protein</fullName>
    </submittedName>
</protein>
<keyword evidence="1" id="KW-0479">Metal-binding</keyword>
<dbReference type="GO" id="GO:0016491">
    <property type="term" value="F:oxidoreductase activity"/>
    <property type="evidence" value="ECO:0007669"/>
    <property type="project" value="UniProtKB-KW"/>
</dbReference>
<proteinExistence type="predicted"/>
<keyword evidence="3" id="KW-0186">Copper</keyword>
<name>A0AA46TN89_9ACTN</name>
<dbReference type="InterPro" id="IPR002355">
    <property type="entry name" value="Cu_oxidase_Cu_BS"/>
</dbReference>
<evidence type="ECO:0000256" key="2">
    <source>
        <dbReference type="ARBA" id="ARBA00023002"/>
    </source>
</evidence>
<dbReference type="SUPFAM" id="SSF49503">
    <property type="entry name" value="Cupredoxins"/>
    <property type="match status" value="2"/>
</dbReference>
<dbReference type="KEGG" id="sgrg:L0C25_10530"/>
<evidence type="ECO:0000313" key="8">
    <source>
        <dbReference type="Proteomes" id="UP001164390"/>
    </source>
</evidence>
<keyword evidence="2" id="KW-0560">Oxidoreductase</keyword>
<dbReference type="EMBL" id="CP094970">
    <property type="protein sequence ID" value="UYM07478.1"/>
    <property type="molecule type" value="Genomic_DNA"/>
</dbReference>
<dbReference type="InterPro" id="IPR008972">
    <property type="entry name" value="Cupredoxin"/>
</dbReference>
<dbReference type="GO" id="GO:0005507">
    <property type="term" value="F:copper ion binding"/>
    <property type="evidence" value="ECO:0007669"/>
    <property type="project" value="InterPro"/>
</dbReference>
<feature type="domain" description="Plastocyanin-like" evidence="5">
    <location>
        <begin position="223"/>
        <end position="331"/>
    </location>
</feature>
<dbReference type="PROSITE" id="PS51318">
    <property type="entry name" value="TAT"/>
    <property type="match status" value="1"/>
</dbReference>
<feature type="domain" description="Plastocyanin-like" evidence="6">
    <location>
        <begin position="72"/>
        <end position="193"/>
    </location>
</feature>